<sequence>MTARMYYSAIKLPASLKAFLVESIPDLRCKMWSSSCCRDTVLRTVREYLPGDGCAVLFLHKWRTVIPSFLHQVLPRIPHSQTSAMESKVPVDIPQLLRLTIQIVFSPPLAHYRISAEPLESLHRA</sequence>
<proteinExistence type="predicted"/>
<protein>
    <submittedName>
        <fullName evidence="1">Uncharacterized protein</fullName>
    </submittedName>
</protein>
<dbReference type="VEuPathDB" id="FungiDB:JI435_423790"/>
<name>A0A7U2NQL1_PHANO</name>
<evidence type="ECO:0000313" key="2">
    <source>
        <dbReference type="Proteomes" id="UP000663193"/>
    </source>
</evidence>
<dbReference type="EMBL" id="CP069043">
    <property type="protein sequence ID" value="QRD06872.1"/>
    <property type="molecule type" value="Genomic_DNA"/>
</dbReference>
<organism evidence="1 2">
    <name type="scientific">Phaeosphaeria nodorum (strain SN15 / ATCC MYA-4574 / FGSC 10173)</name>
    <name type="common">Glume blotch fungus</name>
    <name type="synonym">Parastagonospora nodorum</name>
    <dbReference type="NCBI Taxonomy" id="321614"/>
    <lineage>
        <taxon>Eukaryota</taxon>
        <taxon>Fungi</taxon>
        <taxon>Dikarya</taxon>
        <taxon>Ascomycota</taxon>
        <taxon>Pezizomycotina</taxon>
        <taxon>Dothideomycetes</taxon>
        <taxon>Pleosporomycetidae</taxon>
        <taxon>Pleosporales</taxon>
        <taxon>Pleosporineae</taxon>
        <taxon>Phaeosphaeriaceae</taxon>
        <taxon>Parastagonospora</taxon>
    </lineage>
</organism>
<gene>
    <name evidence="1" type="ORF">JI435_423790</name>
</gene>
<reference evidence="2" key="1">
    <citation type="journal article" date="2021" name="BMC Genomics">
        <title>Chromosome-level genome assembly and manually-curated proteome of model necrotroph Parastagonospora nodorum Sn15 reveals a genome-wide trove of candidate effector homologs, and redundancy of virulence-related functions within an accessory chromosome.</title>
        <authorList>
            <person name="Bertazzoni S."/>
            <person name="Jones D.A.B."/>
            <person name="Phan H.T."/>
            <person name="Tan K.-C."/>
            <person name="Hane J.K."/>
        </authorList>
    </citation>
    <scope>NUCLEOTIDE SEQUENCE [LARGE SCALE GENOMIC DNA]</scope>
    <source>
        <strain evidence="2">SN15 / ATCC MYA-4574 / FGSC 10173)</strain>
    </source>
</reference>
<dbReference type="Proteomes" id="UP000663193">
    <property type="component" value="Chromosome 21"/>
</dbReference>
<accession>A0A7U2NQL1</accession>
<keyword evidence="2" id="KW-1185">Reference proteome</keyword>
<dbReference type="AlphaFoldDB" id="A0A7U2NQL1"/>
<evidence type="ECO:0000313" key="1">
    <source>
        <dbReference type="EMBL" id="QRD06872.1"/>
    </source>
</evidence>